<dbReference type="Proteomes" id="UP000175993">
    <property type="component" value="Unassembled WGS sequence"/>
</dbReference>
<sequence length="152" mass="16641">MVTFSDRFYDLSGRVTTFAGIALCLKVIPLKAVTVSDVNIEFEDRAVVVGILAALALYLMICVAVETTKDISRQINKDRSGPVTIFADGRSLGMGEAEQGTRSHRVYLFAARLSIALEVGFPILFGSFVVILCFSEMLSFSRRMISVITSAF</sequence>
<gene>
    <name evidence="2" type="ORF">BBI04_023175</name>
</gene>
<dbReference type="EMBL" id="MBEV02000018">
    <property type="protein sequence ID" value="MUP07693.1"/>
    <property type="molecule type" value="Genomic_DNA"/>
</dbReference>
<evidence type="ECO:0000313" key="2">
    <source>
        <dbReference type="EMBL" id="MUP07693.1"/>
    </source>
</evidence>
<feature type="transmembrane region" description="Helical" evidence="1">
    <location>
        <begin position="46"/>
        <end position="66"/>
    </location>
</feature>
<keyword evidence="1" id="KW-0472">Membrane</keyword>
<proteinExistence type="predicted"/>
<feature type="transmembrane region" description="Helical" evidence="1">
    <location>
        <begin position="15"/>
        <end position="34"/>
    </location>
</feature>
<protein>
    <submittedName>
        <fullName evidence="2">Uncharacterized protein</fullName>
    </submittedName>
</protein>
<reference evidence="2 3" key="1">
    <citation type="submission" date="2019-11" db="EMBL/GenBank/DDBJ databases">
        <title>Whole-genome sequencing of Allorhizobium vitis.</title>
        <authorList>
            <person name="Gan H.M."/>
            <person name="Savka M.A."/>
        </authorList>
    </citation>
    <scope>NUCLEOTIDE SEQUENCE [LARGE SCALE GENOMIC DNA]</scope>
    <source>
        <strain evidence="2 3">AB4</strain>
    </source>
</reference>
<evidence type="ECO:0000256" key="1">
    <source>
        <dbReference type="SAM" id="Phobius"/>
    </source>
</evidence>
<keyword evidence="1" id="KW-0812">Transmembrane</keyword>
<dbReference type="RefSeq" id="WP_139190185.1">
    <property type="nucleotide sequence ID" value="NZ_CP118259.1"/>
</dbReference>
<feature type="transmembrane region" description="Helical" evidence="1">
    <location>
        <begin position="109"/>
        <end position="134"/>
    </location>
</feature>
<accession>A0ABD6GDZ8</accession>
<organism evidence="2 3">
    <name type="scientific">Agrobacterium vitis</name>
    <name type="common">Rhizobium vitis</name>
    <dbReference type="NCBI Taxonomy" id="373"/>
    <lineage>
        <taxon>Bacteria</taxon>
        <taxon>Pseudomonadati</taxon>
        <taxon>Pseudomonadota</taxon>
        <taxon>Alphaproteobacteria</taxon>
        <taxon>Hyphomicrobiales</taxon>
        <taxon>Rhizobiaceae</taxon>
        <taxon>Rhizobium/Agrobacterium group</taxon>
        <taxon>Agrobacterium</taxon>
    </lineage>
</organism>
<comment type="caution">
    <text evidence="2">The sequence shown here is derived from an EMBL/GenBank/DDBJ whole genome shotgun (WGS) entry which is preliminary data.</text>
</comment>
<dbReference type="AlphaFoldDB" id="A0ABD6GDZ8"/>
<evidence type="ECO:0000313" key="3">
    <source>
        <dbReference type="Proteomes" id="UP000175993"/>
    </source>
</evidence>
<name>A0ABD6GDZ8_AGRVI</name>
<keyword evidence="1" id="KW-1133">Transmembrane helix</keyword>